<keyword evidence="4" id="KW-0456">Lyase</keyword>
<evidence type="ECO:0000313" key="10">
    <source>
        <dbReference type="Proteomes" id="UP000630887"/>
    </source>
</evidence>
<feature type="chain" id="PRO_5035242090" description="carbonic anhydrase" evidence="8">
    <location>
        <begin position="24"/>
        <end position="222"/>
    </location>
</feature>
<dbReference type="PANTHER" id="PTHR11002:SF79">
    <property type="entry name" value="CARBONIC ANHYDRASE 2"/>
    <property type="match status" value="1"/>
</dbReference>
<comment type="cofactor">
    <cofactor evidence="7">
        <name>Zn(2+)</name>
        <dbReference type="ChEBI" id="CHEBI:29105"/>
    </cofactor>
    <text evidence="7">Binds 1 zinc ion per subunit.</text>
</comment>
<feature type="binding site" evidence="7">
    <location>
        <position position="133"/>
    </location>
    <ligand>
        <name>Zn(2+)</name>
        <dbReference type="ChEBI" id="CHEBI:29105"/>
    </ligand>
</feature>
<dbReference type="Proteomes" id="UP000630887">
    <property type="component" value="Unassembled WGS sequence"/>
</dbReference>
<dbReference type="InterPro" id="IPR036874">
    <property type="entry name" value="Carbonic_anhydrase_sf"/>
</dbReference>
<dbReference type="GO" id="GO:0015976">
    <property type="term" value="P:carbon utilization"/>
    <property type="evidence" value="ECO:0007669"/>
    <property type="project" value="InterPro"/>
</dbReference>
<sequence>MHRRALLAAGLPLALPSPGFAQAASADPPRAASRVLALLAEGNRRFAEGRARHPHQQPRRQHQLAAGQQPFVITLGCADSRVAPEILFDQGLGDVFDNRVAGNIADEVVTGSIEYALEHFRPPLVVVLGHERCGAVTAAVEAVTGPAPTLGHGGVLVRHLRPAVEKVVGRPGDLVANAVRANIALQIRRLHSSPLIAGWAQTHRLHIAGAVYDLDTGNVSFM</sequence>
<evidence type="ECO:0000256" key="1">
    <source>
        <dbReference type="ARBA" id="ARBA00006217"/>
    </source>
</evidence>
<dbReference type="EC" id="4.2.1.1" evidence="2"/>
<dbReference type="PROSITE" id="PS00704">
    <property type="entry name" value="PROK_CO2_ANHYDRASE_1"/>
    <property type="match status" value="1"/>
</dbReference>
<evidence type="ECO:0000256" key="8">
    <source>
        <dbReference type="SAM" id="SignalP"/>
    </source>
</evidence>
<keyword evidence="10" id="KW-1185">Reference proteome</keyword>
<reference evidence="9 10" key="1">
    <citation type="submission" date="2021-01" db="EMBL/GenBank/DDBJ databases">
        <title>Whole genome shotgun sequence of Catellatospora coxensis NBRC 107359.</title>
        <authorList>
            <person name="Komaki H."/>
            <person name="Tamura T."/>
        </authorList>
    </citation>
    <scope>NUCLEOTIDE SEQUENCE [LARGE SCALE GENOMIC DNA]</scope>
    <source>
        <strain evidence="9 10">NBRC 107359</strain>
    </source>
</reference>
<dbReference type="InterPro" id="IPR015892">
    <property type="entry name" value="Carbonic_anhydrase_CS"/>
</dbReference>
<keyword evidence="7" id="KW-0479">Metal-binding</keyword>
<dbReference type="InterPro" id="IPR001765">
    <property type="entry name" value="Carbonic_anhydrase"/>
</dbReference>
<evidence type="ECO:0000313" key="9">
    <source>
        <dbReference type="EMBL" id="GIG08652.1"/>
    </source>
</evidence>
<feature type="signal peptide" evidence="8">
    <location>
        <begin position="1"/>
        <end position="23"/>
    </location>
</feature>
<evidence type="ECO:0000256" key="4">
    <source>
        <dbReference type="ARBA" id="ARBA00023239"/>
    </source>
</evidence>
<feature type="binding site" evidence="7">
    <location>
        <position position="77"/>
    </location>
    <ligand>
        <name>Zn(2+)</name>
        <dbReference type="ChEBI" id="CHEBI:29105"/>
    </ligand>
</feature>
<name>A0A8J3KT86_9ACTN</name>
<protein>
    <recommendedName>
        <fullName evidence="2">carbonic anhydrase</fullName>
        <ecNumber evidence="2">4.2.1.1</ecNumber>
    </recommendedName>
</protein>
<comment type="catalytic activity">
    <reaction evidence="6">
        <text>hydrogencarbonate + H(+) = CO2 + H2O</text>
        <dbReference type="Rhea" id="RHEA:10748"/>
        <dbReference type="ChEBI" id="CHEBI:15377"/>
        <dbReference type="ChEBI" id="CHEBI:15378"/>
        <dbReference type="ChEBI" id="CHEBI:16526"/>
        <dbReference type="ChEBI" id="CHEBI:17544"/>
        <dbReference type="EC" id="4.2.1.1"/>
    </reaction>
</comment>
<evidence type="ECO:0000256" key="6">
    <source>
        <dbReference type="ARBA" id="ARBA00048348"/>
    </source>
</evidence>
<dbReference type="RefSeq" id="WP_203694959.1">
    <property type="nucleotide sequence ID" value="NZ_BAAALC010000001.1"/>
</dbReference>
<evidence type="ECO:0000256" key="2">
    <source>
        <dbReference type="ARBA" id="ARBA00012925"/>
    </source>
</evidence>
<comment type="similarity">
    <text evidence="1">Belongs to the beta-class carbonic anhydrase family.</text>
</comment>
<evidence type="ECO:0000256" key="3">
    <source>
        <dbReference type="ARBA" id="ARBA00022833"/>
    </source>
</evidence>
<keyword evidence="8" id="KW-0732">Signal</keyword>
<comment type="function">
    <text evidence="5">Catalyzes the reversible hydration of carbon dioxide to form bicarbonate.</text>
</comment>
<dbReference type="SUPFAM" id="SSF53056">
    <property type="entry name" value="beta-carbonic anhydrase, cab"/>
    <property type="match status" value="1"/>
</dbReference>
<dbReference type="Gene3D" id="3.40.1050.10">
    <property type="entry name" value="Carbonic anhydrase"/>
    <property type="match status" value="1"/>
</dbReference>
<feature type="binding site" evidence="7">
    <location>
        <position position="130"/>
    </location>
    <ligand>
        <name>Zn(2+)</name>
        <dbReference type="ChEBI" id="CHEBI:29105"/>
    </ligand>
</feature>
<dbReference type="Pfam" id="PF00484">
    <property type="entry name" value="Pro_CA"/>
    <property type="match status" value="1"/>
</dbReference>
<gene>
    <name evidence="9" type="primary">ecaB</name>
    <name evidence="9" type="ORF">Cco03nite_53520</name>
</gene>
<dbReference type="SMART" id="SM00947">
    <property type="entry name" value="Pro_CA"/>
    <property type="match status" value="1"/>
</dbReference>
<dbReference type="AlphaFoldDB" id="A0A8J3KT86"/>
<dbReference type="EMBL" id="BONI01000050">
    <property type="protein sequence ID" value="GIG08652.1"/>
    <property type="molecule type" value="Genomic_DNA"/>
</dbReference>
<evidence type="ECO:0000256" key="7">
    <source>
        <dbReference type="PIRSR" id="PIRSR601765-1"/>
    </source>
</evidence>
<accession>A0A8J3KT86</accession>
<organism evidence="9 10">
    <name type="scientific">Catellatospora coxensis</name>
    <dbReference type="NCBI Taxonomy" id="310354"/>
    <lineage>
        <taxon>Bacteria</taxon>
        <taxon>Bacillati</taxon>
        <taxon>Actinomycetota</taxon>
        <taxon>Actinomycetes</taxon>
        <taxon>Micromonosporales</taxon>
        <taxon>Micromonosporaceae</taxon>
        <taxon>Catellatospora</taxon>
    </lineage>
</organism>
<dbReference type="GO" id="GO:0008270">
    <property type="term" value="F:zinc ion binding"/>
    <property type="evidence" value="ECO:0007669"/>
    <property type="project" value="InterPro"/>
</dbReference>
<keyword evidence="3 7" id="KW-0862">Zinc</keyword>
<comment type="caution">
    <text evidence="9">The sequence shown here is derived from an EMBL/GenBank/DDBJ whole genome shotgun (WGS) entry which is preliminary data.</text>
</comment>
<feature type="binding site" evidence="7">
    <location>
        <position position="79"/>
    </location>
    <ligand>
        <name>Zn(2+)</name>
        <dbReference type="ChEBI" id="CHEBI:29105"/>
    </ligand>
</feature>
<proteinExistence type="inferred from homology"/>
<evidence type="ECO:0000256" key="5">
    <source>
        <dbReference type="ARBA" id="ARBA00024993"/>
    </source>
</evidence>
<dbReference type="GO" id="GO:0004089">
    <property type="term" value="F:carbonate dehydratase activity"/>
    <property type="evidence" value="ECO:0007669"/>
    <property type="project" value="UniProtKB-EC"/>
</dbReference>
<dbReference type="PANTHER" id="PTHR11002">
    <property type="entry name" value="CARBONIC ANHYDRASE"/>
    <property type="match status" value="1"/>
</dbReference>